<organism evidence="4 5">
    <name type="scientific">Porites lobata</name>
    <dbReference type="NCBI Taxonomy" id="104759"/>
    <lineage>
        <taxon>Eukaryota</taxon>
        <taxon>Metazoa</taxon>
        <taxon>Cnidaria</taxon>
        <taxon>Anthozoa</taxon>
        <taxon>Hexacorallia</taxon>
        <taxon>Scleractinia</taxon>
        <taxon>Fungiina</taxon>
        <taxon>Poritidae</taxon>
        <taxon>Porites</taxon>
    </lineage>
</organism>
<gene>
    <name evidence="4" type="ORF">PLOB_00025186</name>
</gene>
<dbReference type="InterPro" id="IPR001875">
    <property type="entry name" value="DED_dom"/>
</dbReference>
<dbReference type="CDD" id="cd00045">
    <property type="entry name" value="DED"/>
    <property type="match status" value="1"/>
</dbReference>
<name>A0ABN8MWH6_9CNID</name>
<dbReference type="InterPro" id="IPR011029">
    <property type="entry name" value="DEATH-like_dom_sf"/>
</dbReference>
<feature type="coiled-coil region" evidence="2">
    <location>
        <begin position="98"/>
        <end position="129"/>
    </location>
</feature>
<dbReference type="Pfam" id="PF01335">
    <property type="entry name" value="DED"/>
    <property type="match status" value="1"/>
</dbReference>
<dbReference type="SMART" id="SM00031">
    <property type="entry name" value="DED"/>
    <property type="match status" value="1"/>
</dbReference>
<evidence type="ECO:0000259" key="3">
    <source>
        <dbReference type="PROSITE" id="PS50168"/>
    </source>
</evidence>
<feature type="domain" description="DED" evidence="3">
    <location>
        <begin position="6"/>
        <end position="84"/>
    </location>
</feature>
<reference evidence="4 5" key="1">
    <citation type="submission" date="2022-05" db="EMBL/GenBank/DDBJ databases">
        <authorList>
            <consortium name="Genoscope - CEA"/>
            <person name="William W."/>
        </authorList>
    </citation>
    <scope>NUCLEOTIDE SEQUENCE [LARGE SCALE GENOMIC DNA]</scope>
</reference>
<dbReference type="Proteomes" id="UP001159405">
    <property type="component" value="Unassembled WGS sequence"/>
</dbReference>
<dbReference type="PANTHER" id="PTHR48169:SF7">
    <property type="entry name" value="CASPASE 10"/>
    <property type="match status" value="1"/>
</dbReference>
<protein>
    <recommendedName>
        <fullName evidence="3">DED domain-containing protein</fullName>
    </recommendedName>
</protein>
<dbReference type="PANTHER" id="PTHR48169">
    <property type="entry name" value="DED DOMAIN-CONTAINING PROTEIN"/>
    <property type="match status" value="1"/>
</dbReference>
<evidence type="ECO:0000256" key="1">
    <source>
        <dbReference type="ARBA" id="ARBA00022703"/>
    </source>
</evidence>
<proteinExistence type="predicted"/>
<evidence type="ECO:0000313" key="4">
    <source>
        <dbReference type="EMBL" id="CAH3034695.1"/>
    </source>
</evidence>
<dbReference type="PROSITE" id="PS50168">
    <property type="entry name" value="DED"/>
    <property type="match status" value="1"/>
</dbReference>
<keyword evidence="1" id="KW-0053">Apoptosis</keyword>
<sequence length="471" mass="51509">MNSRERFTLMLGKIASQIESHRLESFKFLCKDSIPEGDMERISSPEALFIELEHRMKLGPNQVEFVCQCLEQVGRKDLASKLMAFDEKRGGVQQDDYQMQQANEMEKLVQELEENVNEMNSDIEKTVKVLLEVAEILDNHCKNCQIFSAVGRFSAVFCDCLGIAGNLDVITDDYAGSLAMASTTSGMSGAVLNVWQAYKASSELLRVTDIEREAIKSIRKVTKNIDVLRSGENRNRLLFLAEHVIKRFGSGHFILSLIEESLPVDVLYRIPVNTARDASELVLKAGGAYAGIGPGIKTVAKTVGETGAKVATSTAGDVGVSIASEGSSVVARAAAWSSHCKGSVRAAEYVGPNVRAINIEKFQLTFGACGDATAAEKYVPVAEIGRNTASFRDASGRDVTQESGAWVGAEIRVPFGTKFVRSIITAGFLVWDCKTLYNTLNDIKNNKGSDVSKYLRKRARAFEALLPAHQE</sequence>
<dbReference type="Gene3D" id="1.10.533.10">
    <property type="entry name" value="Death Domain, Fas"/>
    <property type="match status" value="1"/>
</dbReference>
<comment type="caution">
    <text evidence="4">The sequence shown here is derived from an EMBL/GenBank/DDBJ whole genome shotgun (WGS) entry which is preliminary data.</text>
</comment>
<dbReference type="SUPFAM" id="SSF47986">
    <property type="entry name" value="DEATH domain"/>
    <property type="match status" value="1"/>
</dbReference>
<keyword evidence="5" id="KW-1185">Reference proteome</keyword>
<accession>A0ABN8MWH6</accession>
<dbReference type="EMBL" id="CALNXK010000003">
    <property type="protein sequence ID" value="CAH3034695.1"/>
    <property type="molecule type" value="Genomic_DNA"/>
</dbReference>
<evidence type="ECO:0000256" key="2">
    <source>
        <dbReference type="SAM" id="Coils"/>
    </source>
</evidence>
<evidence type="ECO:0000313" key="5">
    <source>
        <dbReference type="Proteomes" id="UP001159405"/>
    </source>
</evidence>
<keyword evidence="2" id="KW-0175">Coiled coil</keyword>